<evidence type="ECO:0000313" key="2">
    <source>
        <dbReference type="EMBL" id="MBC5680910.1"/>
    </source>
</evidence>
<evidence type="ECO:0008006" key="4">
    <source>
        <dbReference type="Google" id="ProtNLM"/>
    </source>
</evidence>
<keyword evidence="3" id="KW-1185">Reference proteome</keyword>
<name>A0ABR7G0F7_9FIRM</name>
<evidence type="ECO:0000256" key="1">
    <source>
        <dbReference type="SAM" id="Phobius"/>
    </source>
</evidence>
<dbReference type="RefSeq" id="WP_021866816.1">
    <property type="nucleotide sequence ID" value="NZ_JACOPD010000005.1"/>
</dbReference>
<reference evidence="2 3" key="1">
    <citation type="submission" date="2020-08" db="EMBL/GenBank/DDBJ databases">
        <title>Genome public.</title>
        <authorList>
            <person name="Liu C."/>
            <person name="Sun Q."/>
        </authorList>
    </citation>
    <scope>NUCLEOTIDE SEQUENCE [LARGE SCALE GENOMIC DNA]</scope>
    <source>
        <strain evidence="2 3">NSJ-43</strain>
    </source>
</reference>
<dbReference type="EMBL" id="JACOPD010000005">
    <property type="protein sequence ID" value="MBC5680910.1"/>
    <property type="molecule type" value="Genomic_DNA"/>
</dbReference>
<evidence type="ECO:0000313" key="3">
    <source>
        <dbReference type="Proteomes" id="UP000628463"/>
    </source>
</evidence>
<keyword evidence="1" id="KW-1133">Transmembrane helix</keyword>
<protein>
    <recommendedName>
        <fullName evidence="4">ABC-2 family transporter protein</fullName>
    </recommendedName>
</protein>
<keyword evidence="1" id="KW-0472">Membrane</keyword>
<keyword evidence="1" id="KW-0812">Transmembrane</keyword>
<feature type="transmembrane region" description="Helical" evidence="1">
    <location>
        <begin position="51"/>
        <end position="73"/>
    </location>
</feature>
<feature type="transmembrane region" description="Helical" evidence="1">
    <location>
        <begin position="154"/>
        <end position="176"/>
    </location>
</feature>
<feature type="transmembrane region" description="Helical" evidence="1">
    <location>
        <begin position="188"/>
        <end position="212"/>
    </location>
</feature>
<feature type="transmembrane region" description="Helical" evidence="1">
    <location>
        <begin position="20"/>
        <end position="39"/>
    </location>
</feature>
<dbReference type="Proteomes" id="UP000628463">
    <property type="component" value="Unassembled WGS sequence"/>
</dbReference>
<sequence length="263" mass="29036">MRIKLRGMCRHELMRVMCSWRFYISLLIYISIVFIAGHMDVVKNSAAESMLIVVTGVSNFDVVLFLTASFPFACSFCDDWNDRYINSVIIRSNVISYAAAKMVVCALTSFAVSFVGLNVSTGIWAIRYGCDIQRTYGMEISKGRQFYDIAASSFPYMVIIVKTVCFSLATSAYASIAFAISSIIPNSFVAVTLPLMVVIIIRNFFGFLPGALKLPAIQGASGAYGTSTSVMLIMSLMVVIGYIVLAGCVFYRFVKRRVGNEII</sequence>
<gene>
    <name evidence="2" type="ORF">H8S01_08055</name>
</gene>
<comment type="caution">
    <text evidence="2">The sequence shown here is derived from an EMBL/GenBank/DDBJ whole genome shotgun (WGS) entry which is preliminary data.</text>
</comment>
<feature type="transmembrane region" description="Helical" evidence="1">
    <location>
        <begin position="232"/>
        <end position="254"/>
    </location>
</feature>
<organism evidence="2 3">
    <name type="scientific">Lachnospira hominis</name>
    <name type="common">ex Liu et al. 2021</name>
    <dbReference type="NCBI Taxonomy" id="2763051"/>
    <lineage>
        <taxon>Bacteria</taxon>
        <taxon>Bacillati</taxon>
        <taxon>Bacillota</taxon>
        <taxon>Clostridia</taxon>
        <taxon>Lachnospirales</taxon>
        <taxon>Lachnospiraceae</taxon>
        <taxon>Lachnospira</taxon>
    </lineage>
</organism>
<accession>A0ABR7G0F7</accession>
<feature type="transmembrane region" description="Helical" evidence="1">
    <location>
        <begin position="94"/>
        <end position="117"/>
    </location>
</feature>
<proteinExistence type="predicted"/>